<accession>A0A3P7KSU2</accession>
<reference evidence="1 2" key="1">
    <citation type="submission" date="2018-11" db="EMBL/GenBank/DDBJ databases">
        <authorList>
            <consortium name="Pathogen Informatics"/>
        </authorList>
    </citation>
    <scope>NUCLEOTIDE SEQUENCE [LARGE SCALE GENOMIC DNA]</scope>
</reference>
<dbReference type="EMBL" id="UYYB01015523">
    <property type="protein sequence ID" value="VDM70302.1"/>
    <property type="molecule type" value="Genomic_DNA"/>
</dbReference>
<dbReference type="Proteomes" id="UP000270094">
    <property type="component" value="Unassembled WGS sequence"/>
</dbReference>
<evidence type="ECO:0000313" key="1">
    <source>
        <dbReference type="EMBL" id="VDM70302.1"/>
    </source>
</evidence>
<dbReference type="AlphaFoldDB" id="A0A3P7KSU2"/>
<dbReference type="OrthoDB" id="9973021at2759"/>
<name>A0A3P7KSU2_STRVU</name>
<gene>
    <name evidence="1" type="ORF">SVUK_LOCUS5300</name>
</gene>
<keyword evidence="2" id="KW-1185">Reference proteome</keyword>
<organism evidence="1 2">
    <name type="scientific">Strongylus vulgaris</name>
    <name type="common">Blood worm</name>
    <dbReference type="NCBI Taxonomy" id="40348"/>
    <lineage>
        <taxon>Eukaryota</taxon>
        <taxon>Metazoa</taxon>
        <taxon>Ecdysozoa</taxon>
        <taxon>Nematoda</taxon>
        <taxon>Chromadorea</taxon>
        <taxon>Rhabditida</taxon>
        <taxon>Rhabditina</taxon>
        <taxon>Rhabditomorpha</taxon>
        <taxon>Strongyloidea</taxon>
        <taxon>Strongylidae</taxon>
        <taxon>Strongylus</taxon>
    </lineage>
</organism>
<sequence>MRDDLPENTSILFIFDPKNPEGVEWQYKLVPGIGRWWPPVGMSPPPSNKNFGGIAVMRCDRLIRLISLGMPQKGSKDSRCNLTYDGVQKRSTNFIKHVRCILEAEMSRREQVRRYCRENDDGEAERSAKLSEVIDYDGIKCVLNQCYLSTLEAENCKGARLATKPRTMDMVTITVSVNPRTESQKTTPLDEVDVAELKLRLRTTIAQLRKWFELAPPSIRFRLSMVK</sequence>
<protein>
    <submittedName>
        <fullName evidence="1">Uncharacterized protein</fullName>
    </submittedName>
</protein>
<evidence type="ECO:0000313" key="2">
    <source>
        <dbReference type="Proteomes" id="UP000270094"/>
    </source>
</evidence>
<proteinExistence type="predicted"/>